<sequence length="283" mass="31604">MNYRHSYHAGNFADVLKHAVLALIVRSLLKKESVFRYLDTHAGIGLYDLKADEAARTGEWQGGVGRLWDKVTDAALIEKLEPWRQAVEAVNPDGGLRFYPGSPELVRSLARPGDRLTLCELHPEDAAALRRRYRRDERVTAVEIDGYTALNAYLPPKERRGLVLIDPPFEEVGEFHRMTEGLKRAHKKWPTGIYALWYPIKDVLETEAFTRGLGKAGIPDMLAAELLIRRPNDKTRLNGCGLVIVNPPFKLKEELDILLPGLAGHLGEDAGARGRVVTLAAES</sequence>
<gene>
    <name evidence="1 2" type="primary">rlmJ</name>
    <name evidence="2" type="ORF">IZ6_08710</name>
</gene>
<name>A0A6S6QLE9_9HYPH</name>
<dbReference type="AlphaFoldDB" id="A0A6S6QLE9"/>
<dbReference type="Pfam" id="PF04378">
    <property type="entry name" value="RsmJ"/>
    <property type="match status" value="1"/>
</dbReference>
<evidence type="ECO:0000313" key="3">
    <source>
        <dbReference type="Proteomes" id="UP000515317"/>
    </source>
</evidence>
<feature type="binding site" evidence="1">
    <location>
        <position position="102"/>
    </location>
    <ligand>
        <name>S-adenosyl-L-methionine</name>
        <dbReference type="ChEBI" id="CHEBI:59789"/>
    </ligand>
</feature>
<feature type="site" description="Interaction with substrate rRNA" evidence="1">
    <location>
        <position position="3"/>
    </location>
</feature>
<dbReference type="KEGG" id="tso:IZ6_08710"/>
<feature type="binding site" evidence="1">
    <location>
        <position position="120"/>
    </location>
    <ligand>
        <name>S-adenosyl-L-methionine</name>
        <dbReference type="ChEBI" id="CHEBI:59789"/>
    </ligand>
</feature>
<dbReference type="SUPFAM" id="SSF53335">
    <property type="entry name" value="S-adenosyl-L-methionine-dependent methyltransferases"/>
    <property type="match status" value="1"/>
</dbReference>
<evidence type="ECO:0000256" key="1">
    <source>
        <dbReference type="HAMAP-Rule" id="MF_00934"/>
    </source>
</evidence>
<feature type="binding site" evidence="1">
    <location>
        <position position="166"/>
    </location>
    <ligand>
        <name>S-adenosyl-L-methionine</name>
        <dbReference type="ChEBI" id="CHEBI:59789"/>
    </ligand>
</feature>
<organism evidence="2 3">
    <name type="scientific">Terrihabitans soli</name>
    <dbReference type="NCBI Taxonomy" id="708113"/>
    <lineage>
        <taxon>Bacteria</taxon>
        <taxon>Pseudomonadati</taxon>
        <taxon>Pseudomonadota</taxon>
        <taxon>Alphaproteobacteria</taxon>
        <taxon>Hyphomicrobiales</taxon>
        <taxon>Terrihabitans</taxon>
    </lineage>
</organism>
<feature type="binding site" evidence="1">
    <location>
        <begin position="145"/>
        <end position="146"/>
    </location>
    <ligand>
        <name>S-adenosyl-L-methionine</name>
        <dbReference type="ChEBI" id="CHEBI:59789"/>
    </ligand>
</feature>
<comment type="similarity">
    <text evidence="1">Belongs to the RlmJ family.</text>
</comment>
<accession>A0A6S6QLE9</accession>
<keyword evidence="1" id="KW-0698">rRNA processing</keyword>
<dbReference type="EC" id="2.1.1.266" evidence="1"/>
<keyword evidence="1" id="KW-0949">S-adenosyl-L-methionine</keyword>
<reference evidence="2 3" key="1">
    <citation type="submission" date="2020-08" db="EMBL/GenBank/DDBJ databases">
        <title>Genome sequence of Rhizobiales bacterium strain IZ6.</title>
        <authorList>
            <person name="Nakai R."/>
            <person name="Naganuma T."/>
        </authorList>
    </citation>
    <scope>NUCLEOTIDE SEQUENCE [LARGE SCALE GENOMIC DNA]</scope>
    <source>
        <strain evidence="2 3">IZ6</strain>
    </source>
</reference>
<dbReference type="EMBL" id="AP023361">
    <property type="protein sequence ID" value="BCJ90136.1"/>
    <property type="molecule type" value="Genomic_DNA"/>
</dbReference>
<keyword evidence="1 2" id="KW-0489">Methyltransferase</keyword>
<feature type="active site" description="Proton acceptor" evidence="1">
    <location>
        <position position="166"/>
    </location>
</feature>
<evidence type="ECO:0000313" key="2">
    <source>
        <dbReference type="EMBL" id="BCJ90136.1"/>
    </source>
</evidence>
<dbReference type="PANTHER" id="PTHR37426">
    <property type="entry name" value="RIBOSOMAL RNA LARGE SUBUNIT METHYLTRANSFERASE J"/>
    <property type="match status" value="1"/>
</dbReference>
<feature type="binding site" evidence="1">
    <location>
        <position position="41"/>
    </location>
    <ligand>
        <name>S-adenosyl-L-methionine</name>
        <dbReference type="ChEBI" id="CHEBI:59789"/>
    </ligand>
</feature>
<dbReference type="GO" id="GO:0036307">
    <property type="term" value="F:23S rRNA (adenine(2030)-N(6))-methyltransferase activity"/>
    <property type="evidence" value="ECO:0007669"/>
    <property type="project" value="UniProtKB-UniRule"/>
</dbReference>
<dbReference type="GO" id="GO:0070475">
    <property type="term" value="P:rRNA base methylation"/>
    <property type="evidence" value="ECO:0007669"/>
    <property type="project" value="UniProtKB-UniRule"/>
</dbReference>
<dbReference type="PANTHER" id="PTHR37426:SF1">
    <property type="entry name" value="RIBOSOMAL RNA LARGE SUBUNIT METHYLTRANSFERASE J"/>
    <property type="match status" value="1"/>
</dbReference>
<feature type="binding site" evidence="1">
    <location>
        <position position="18"/>
    </location>
    <ligand>
        <name>S-adenosyl-L-methionine</name>
        <dbReference type="ChEBI" id="CHEBI:59789"/>
    </ligand>
</feature>
<comment type="subunit">
    <text evidence="1">Monomer.</text>
</comment>
<keyword evidence="1 2" id="KW-0808">Transferase</keyword>
<protein>
    <recommendedName>
        <fullName evidence="1">Ribosomal RNA large subunit methyltransferase J</fullName>
        <ecNumber evidence="1">2.1.1.266</ecNumber>
    </recommendedName>
    <alternativeName>
        <fullName evidence="1">23S rRNA (adenine(2030)-N6)-methyltransferase</fullName>
    </alternativeName>
    <alternativeName>
        <fullName evidence="1">23S rRNA m6A2030 methyltransferase</fullName>
    </alternativeName>
</protein>
<comment type="catalytic activity">
    <reaction evidence="1">
        <text>adenosine(2030) in 23S rRNA + S-adenosyl-L-methionine = N(6)-methyladenosine(2030) in 23S rRNA + S-adenosyl-L-homocysteine + H(+)</text>
        <dbReference type="Rhea" id="RHEA:43736"/>
        <dbReference type="Rhea" id="RHEA-COMP:10668"/>
        <dbReference type="Rhea" id="RHEA-COMP:10669"/>
        <dbReference type="ChEBI" id="CHEBI:15378"/>
        <dbReference type="ChEBI" id="CHEBI:57856"/>
        <dbReference type="ChEBI" id="CHEBI:59789"/>
        <dbReference type="ChEBI" id="CHEBI:74411"/>
        <dbReference type="ChEBI" id="CHEBI:74449"/>
        <dbReference type="EC" id="2.1.1.266"/>
    </reaction>
</comment>
<comment type="function">
    <text evidence="1">Specifically methylates the adenine in position 2030 of 23S rRNA.</text>
</comment>
<dbReference type="GO" id="GO:0005829">
    <property type="term" value="C:cytosol"/>
    <property type="evidence" value="ECO:0007669"/>
    <property type="project" value="TreeGrafter"/>
</dbReference>
<dbReference type="Gene3D" id="3.40.50.150">
    <property type="entry name" value="Vaccinia Virus protein VP39"/>
    <property type="match status" value="1"/>
</dbReference>
<dbReference type="GO" id="GO:0003723">
    <property type="term" value="F:RNA binding"/>
    <property type="evidence" value="ECO:0007669"/>
    <property type="project" value="UniProtKB-UniRule"/>
</dbReference>
<keyword evidence="1" id="KW-0694">RNA-binding</keyword>
<dbReference type="Proteomes" id="UP000515317">
    <property type="component" value="Chromosome"/>
</dbReference>
<dbReference type="InterPro" id="IPR029063">
    <property type="entry name" value="SAM-dependent_MTases_sf"/>
</dbReference>
<dbReference type="HAMAP" id="MF_00934">
    <property type="entry name" value="23SrRNA_methyltr_J"/>
    <property type="match status" value="1"/>
</dbReference>
<proteinExistence type="inferred from homology"/>
<dbReference type="InterPro" id="IPR007473">
    <property type="entry name" value="RlmJ"/>
</dbReference>
<keyword evidence="3" id="KW-1185">Reference proteome</keyword>